<keyword evidence="2" id="KW-0408">Iron</keyword>
<dbReference type="PANTHER" id="PTHR46696:SF1">
    <property type="entry name" value="CYTOCHROME P450 YJIB-RELATED"/>
    <property type="match status" value="1"/>
</dbReference>
<dbReference type="PRINTS" id="PR00385">
    <property type="entry name" value="P450"/>
</dbReference>
<sequence length="423" mass="45083">MEPVLSRRTHPVSSPTGHRLATRHERRVIRSADPRLGLLVALARRGPRIVRAPGLGWLVRDPALIRELLVDHRSTSLLGEGGVGHLWSQVLGDWVEDLFDGRGHHSLRTRARDLFTEAAARDLVSVAAGPVTELLRRRLRDGDTVDVADLAKVLVGRLVVAMLGLDATTLADEAAIAGLDDDGWGAYRLVFARGEELAALALGTQADTTLSDPTVARARELLGGLTSGVPAAYRSSPVTTVLGRCRELGVTEQEATGLASLLLVAGTETAASAIARTTALLADTGQASRLCAATGDERDDLLDVAVREGLRVTTPAPVIGRHVTRDVTVGGRTLRAGDRVLALTYVANTAPGALDLDRPYLPDNRHLWFGAGRHLCLGAPVARAELRAVLGALADAGPWAVVEREPARRVLIPTYRRLVVARG</sequence>
<dbReference type="InterPro" id="IPR036396">
    <property type="entry name" value="Cyt_P450_sf"/>
</dbReference>
<dbReference type="RefSeq" id="WP_052358204.1">
    <property type="nucleotide sequence ID" value="NZ_BMNZ01000001.1"/>
</dbReference>
<dbReference type="InterPro" id="IPR017972">
    <property type="entry name" value="Cyt_P450_CS"/>
</dbReference>
<evidence type="ECO:0000256" key="1">
    <source>
        <dbReference type="ARBA" id="ARBA00010617"/>
    </source>
</evidence>
<reference evidence="5" key="1">
    <citation type="journal article" date="2019" name="Int. J. Syst. Evol. Microbiol.">
        <title>The Global Catalogue of Microorganisms (GCM) 10K type strain sequencing project: providing services to taxonomists for standard genome sequencing and annotation.</title>
        <authorList>
            <consortium name="The Broad Institute Genomics Platform"/>
            <consortium name="The Broad Institute Genome Sequencing Center for Infectious Disease"/>
            <person name="Wu L."/>
            <person name="Ma J."/>
        </authorList>
    </citation>
    <scope>NUCLEOTIDE SEQUENCE [LARGE SCALE GENOMIC DNA]</scope>
    <source>
        <strain evidence="5">JCM 1365</strain>
    </source>
</reference>
<keyword evidence="5" id="KW-1185">Reference proteome</keyword>
<dbReference type="PRINTS" id="PR00359">
    <property type="entry name" value="BP450"/>
</dbReference>
<dbReference type="EMBL" id="BMNZ01000001">
    <property type="protein sequence ID" value="GGM80568.1"/>
    <property type="molecule type" value="Genomic_DNA"/>
</dbReference>
<evidence type="ECO:0000256" key="3">
    <source>
        <dbReference type="SAM" id="MobiDB-lite"/>
    </source>
</evidence>
<gene>
    <name evidence="4" type="ORF">GCM10009721_01270</name>
</gene>
<name>A0ABQ2HHN0_9MICO</name>
<accession>A0ABQ2HHN0</accession>
<keyword evidence="2" id="KW-0479">Metal-binding</keyword>
<evidence type="ECO:0000256" key="2">
    <source>
        <dbReference type="RuleBase" id="RU000461"/>
    </source>
</evidence>
<comment type="similarity">
    <text evidence="1 2">Belongs to the cytochrome P450 family.</text>
</comment>
<dbReference type="PANTHER" id="PTHR46696">
    <property type="entry name" value="P450, PUTATIVE (EUROFUNG)-RELATED"/>
    <property type="match status" value="1"/>
</dbReference>
<dbReference type="InterPro" id="IPR001128">
    <property type="entry name" value="Cyt_P450"/>
</dbReference>
<dbReference type="InterPro" id="IPR002397">
    <property type="entry name" value="Cyt_P450_B"/>
</dbReference>
<comment type="caution">
    <text evidence="4">The sequence shown here is derived from an EMBL/GenBank/DDBJ whole genome shotgun (WGS) entry which is preliminary data.</text>
</comment>
<dbReference type="Pfam" id="PF00067">
    <property type="entry name" value="p450"/>
    <property type="match status" value="1"/>
</dbReference>
<evidence type="ECO:0000313" key="5">
    <source>
        <dbReference type="Proteomes" id="UP000623461"/>
    </source>
</evidence>
<protein>
    <submittedName>
        <fullName evidence="4">Cytochrome P450</fullName>
    </submittedName>
</protein>
<dbReference type="Proteomes" id="UP000623461">
    <property type="component" value="Unassembled WGS sequence"/>
</dbReference>
<dbReference type="CDD" id="cd00302">
    <property type="entry name" value="cytochrome_P450"/>
    <property type="match status" value="1"/>
</dbReference>
<dbReference type="Gene3D" id="1.10.630.10">
    <property type="entry name" value="Cytochrome P450"/>
    <property type="match status" value="1"/>
</dbReference>
<feature type="region of interest" description="Disordered" evidence="3">
    <location>
        <begin position="1"/>
        <end position="23"/>
    </location>
</feature>
<dbReference type="SUPFAM" id="SSF48264">
    <property type="entry name" value="Cytochrome P450"/>
    <property type="match status" value="1"/>
</dbReference>
<keyword evidence="2" id="KW-0560">Oxidoreductase</keyword>
<organism evidence="4 5">
    <name type="scientific">Terrabacter tumescens</name>
    <dbReference type="NCBI Taxonomy" id="60443"/>
    <lineage>
        <taxon>Bacteria</taxon>
        <taxon>Bacillati</taxon>
        <taxon>Actinomycetota</taxon>
        <taxon>Actinomycetes</taxon>
        <taxon>Micrococcales</taxon>
        <taxon>Intrasporangiaceae</taxon>
        <taxon>Terrabacter</taxon>
    </lineage>
</organism>
<proteinExistence type="inferred from homology"/>
<keyword evidence="2" id="KW-0503">Monooxygenase</keyword>
<keyword evidence="2" id="KW-0349">Heme</keyword>
<evidence type="ECO:0000313" key="4">
    <source>
        <dbReference type="EMBL" id="GGM80568.1"/>
    </source>
</evidence>
<dbReference type="PROSITE" id="PS00086">
    <property type="entry name" value="CYTOCHROME_P450"/>
    <property type="match status" value="1"/>
</dbReference>